<dbReference type="InterPro" id="IPR003661">
    <property type="entry name" value="HisK_dim/P_dom"/>
</dbReference>
<dbReference type="EC" id="2.7.13.3" evidence="2"/>
<feature type="domain" description="Histidine kinase" evidence="7">
    <location>
        <begin position="522"/>
        <end position="733"/>
    </location>
</feature>
<dbReference type="GO" id="GO:0000155">
    <property type="term" value="F:phosphorelay sensor kinase activity"/>
    <property type="evidence" value="ECO:0007669"/>
    <property type="project" value="InterPro"/>
</dbReference>
<evidence type="ECO:0000256" key="1">
    <source>
        <dbReference type="ARBA" id="ARBA00000085"/>
    </source>
</evidence>
<dbReference type="SMART" id="SM00387">
    <property type="entry name" value="HATPase_c"/>
    <property type="match status" value="1"/>
</dbReference>
<proteinExistence type="predicted"/>
<dbReference type="Gene3D" id="1.10.287.130">
    <property type="match status" value="1"/>
</dbReference>
<evidence type="ECO:0000256" key="2">
    <source>
        <dbReference type="ARBA" id="ARBA00012438"/>
    </source>
</evidence>
<organism evidence="9 10">
    <name type="scientific">Pontixanthobacter rizhaonensis</name>
    <dbReference type="NCBI Taxonomy" id="2730337"/>
    <lineage>
        <taxon>Bacteria</taxon>
        <taxon>Pseudomonadati</taxon>
        <taxon>Pseudomonadota</taxon>
        <taxon>Alphaproteobacteria</taxon>
        <taxon>Sphingomonadales</taxon>
        <taxon>Erythrobacteraceae</taxon>
        <taxon>Pontixanthobacter</taxon>
    </lineage>
</organism>
<dbReference type="RefSeq" id="WP_170010891.1">
    <property type="nucleotide sequence ID" value="NZ_JABCRE010000002.1"/>
</dbReference>
<keyword evidence="6" id="KW-1133">Transmembrane helix</keyword>
<feature type="transmembrane region" description="Helical" evidence="6">
    <location>
        <begin position="312"/>
        <end position="331"/>
    </location>
</feature>
<dbReference type="InterPro" id="IPR003594">
    <property type="entry name" value="HATPase_dom"/>
</dbReference>
<dbReference type="Pfam" id="PF13188">
    <property type="entry name" value="PAS_8"/>
    <property type="match status" value="1"/>
</dbReference>
<dbReference type="GO" id="GO:0000156">
    <property type="term" value="F:phosphorelay response regulator activity"/>
    <property type="evidence" value="ECO:0007669"/>
    <property type="project" value="TreeGrafter"/>
</dbReference>
<comment type="caution">
    <text evidence="9">The sequence shown here is derived from an EMBL/GenBank/DDBJ whole genome shotgun (WGS) entry which is preliminary data.</text>
</comment>
<comment type="catalytic activity">
    <reaction evidence="1">
        <text>ATP + protein L-histidine = ADP + protein N-phospho-L-histidine.</text>
        <dbReference type="EC" id="2.7.13.3"/>
    </reaction>
</comment>
<dbReference type="SUPFAM" id="SSF47384">
    <property type="entry name" value="Homodimeric domain of signal transducing histidine kinase"/>
    <property type="match status" value="1"/>
</dbReference>
<dbReference type="InterPro" id="IPR036890">
    <property type="entry name" value="HATPase_C_sf"/>
</dbReference>
<feature type="domain" description="PAS" evidence="8">
    <location>
        <begin position="409"/>
        <end position="445"/>
    </location>
</feature>
<dbReference type="SUPFAM" id="SSF55874">
    <property type="entry name" value="ATPase domain of HSP90 chaperone/DNA topoisomerase II/histidine kinase"/>
    <property type="match status" value="1"/>
</dbReference>
<dbReference type="InterPro" id="IPR005467">
    <property type="entry name" value="His_kinase_dom"/>
</dbReference>
<dbReference type="Proteomes" id="UP000561181">
    <property type="component" value="Unassembled WGS sequence"/>
</dbReference>
<dbReference type="InterPro" id="IPR017181">
    <property type="entry name" value="Sig_transdc_His_kin_CHASE2"/>
</dbReference>
<dbReference type="CDD" id="cd00082">
    <property type="entry name" value="HisKA"/>
    <property type="match status" value="1"/>
</dbReference>
<keyword evidence="4" id="KW-0808">Transferase</keyword>
<dbReference type="InterPro" id="IPR000014">
    <property type="entry name" value="PAS"/>
</dbReference>
<dbReference type="Pfam" id="PF02518">
    <property type="entry name" value="HATPase_c"/>
    <property type="match status" value="1"/>
</dbReference>
<dbReference type="PROSITE" id="PS50112">
    <property type="entry name" value="PAS"/>
    <property type="match status" value="1"/>
</dbReference>
<keyword evidence="10" id="KW-1185">Reference proteome</keyword>
<evidence type="ECO:0000259" key="8">
    <source>
        <dbReference type="PROSITE" id="PS50112"/>
    </source>
</evidence>
<dbReference type="GO" id="GO:0007234">
    <property type="term" value="P:osmosensory signaling via phosphorelay pathway"/>
    <property type="evidence" value="ECO:0007669"/>
    <property type="project" value="TreeGrafter"/>
</dbReference>
<evidence type="ECO:0000256" key="4">
    <source>
        <dbReference type="ARBA" id="ARBA00022679"/>
    </source>
</evidence>
<gene>
    <name evidence="9" type="ORF">HKD42_05050</name>
</gene>
<dbReference type="PROSITE" id="PS50109">
    <property type="entry name" value="HIS_KIN"/>
    <property type="match status" value="1"/>
</dbReference>
<keyword evidence="3" id="KW-0597">Phosphoprotein</keyword>
<name>A0A848QL11_9SPHN</name>
<dbReference type="SMART" id="SM01080">
    <property type="entry name" value="CHASE2"/>
    <property type="match status" value="1"/>
</dbReference>
<protein>
    <recommendedName>
        <fullName evidence="2">histidine kinase</fullName>
        <ecNumber evidence="2">2.7.13.3</ecNumber>
    </recommendedName>
</protein>
<evidence type="ECO:0000256" key="3">
    <source>
        <dbReference type="ARBA" id="ARBA00022553"/>
    </source>
</evidence>
<keyword evidence="6" id="KW-0472">Membrane</keyword>
<evidence type="ECO:0000256" key="6">
    <source>
        <dbReference type="SAM" id="Phobius"/>
    </source>
</evidence>
<dbReference type="SMART" id="SM00388">
    <property type="entry name" value="HisKA"/>
    <property type="match status" value="1"/>
</dbReference>
<dbReference type="Pfam" id="PF05226">
    <property type="entry name" value="CHASE2"/>
    <property type="match status" value="1"/>
</dbReference>
<accession>A0A848QL11</accession>
<evidence type="ECO:0000256" key="5">
    <source>
        <dbReference type="ARBA" id="ARBA00022777"/>
    </source>
</evidence>
<evidence type="ECO:0000313" key="10">
    <source>
        <dbReference type="Proteomes" id="UP000561181"/>
    </source>
</evidence>
<dbReference type="PIRSF" id="PIRSF037347">
    <property type="entry name" value="STHK_CHASE2_PAS_prd"/>
    <property type="match status" value="1"/>
</dbReference>
<dbReference type="PRINTS" id="PR00344">
    <property type="entry name" value="BCTRLSENSOR"/>
</dbReference>
<dbReference type="EMBL" id="JABCRE010000002">
    <property type="protein sequence ID" value="NMW31420.1"/>
    <property type="molecule type" value="Genomic_DNA"/>
</dbReference>
<dbReference type="GO" id="GO:0030295">
    <property type="term" value="F:protein kinase activator activity"/>
    <property type="evidence" value="ECO:0007669"/>
    <property type="project" value="TreeGrafter"/>
</dbReference>
<dbReference type="PANTHER" id="PTHR42878">
    <property type="entry name" value="TWO-COMPONENT HISTIDINE KINASE"/>
    <property type="match status" value="1"/>
</dbReference>
<dbReference type="InterPro" id="IPR004358">
    <property type="entry name" value="Sig_transdc_His_kin-like_C"/>
</dbReference>
<evidence type="ECO:0000313" key="9">
    <source>
        <dbReference type="EMBL" id="NMW31420.1"/>
    </source>
</evidence>
<feature type="transmembrane region" description="Helical" evidence="6">
    <location>
        <begin position="287"/>
        <end position="305"/>
    </location>
</feature>
<dbReference type="AlphaFoldDB" id="A0A848QL11"/>
<keyword evidence="5" id="KW-0418">Kinase</keyword>
<dbReference type="PANTHER" id="PTHR42878:SF12">
    <property type="entry name" value="SENSOR HISTIDINE KINASE YCBM"/>
    <property type="match status" value="1"/>
</dbReference>
<evidence type="ECO:0000259" key="7">
    <source>
        <dbReference type="PROSITE" id="PS50109"/>
    </source>
</evidence>
<dbReference type="InterPro" id="IPR036097">
    <property type="entry name" value="HisK_dim/P_sf"/>
</dbReference>
<dbReference type="InterPro" id="IPR007890">
    <property type="entry name" value="CHASE2"/>
</dbReference>
<dbReference type="Gene3D" id="3.30.565.10">
    <property type="entry name" value="Histidine kinase-like ATPase, C-terminal domain"/>
    <property type="match status" value="1"/>
</dbReference>
<sequence>MRIRLIAEWLILLAFACIIAVTSLVTAISSKVDFALLDYSTALIDRPANQDITIVQIDDASLQQVGSWPWPRNTHAALVDRLSAMGARLIVLDILFFEETSTDSDAALGRAISDANNVLLPISFQTAFDGSGRNETIEPIAEIASGAIATGHVALEFSDDGIVRHISLAHDLDGREAVPHLMIAAHQRAYGELPDQVLGQQQGAPWPLLDFQQAGHFKTVSAASILDGSVPQNLIEDQIVLVGATAQGMGDAYAVPAHAGGIMSGVEIQANLLESLQSDQFISKSSFWTTVFVTLLTISLLFLGFWQLPPQFSLILTASLAGALLLMSVGGVAAVGWWFPPGSALLAIVISYPLWGWRRLASVSNFLDRQAVSLAGVSTRISDRGGGGFDFVARQVDRMRGLLSEFSERFSFIRNIIEAAPDAIIVLDKNRLVTMKNQKAVTLFGPEEGDQYLPEMLSSVGAVLDGAKGDLNLPDGRSYLVAEASFASEEQHDDSHTGQIMVLRNVTELKRKEAERQEMLEFLSHDMRTPQVSIIGLSGRDSVIADNDKRFERIQQQAKRTLKLADDFVQLARLSETPVEKEDTDLCALINEAADRCYTTAKKNAVTIHQELPDDPVFIYADPSLLARVFDNLLSNALKFSPAGSTISICIAELLENGEYVSVSVADQGPGLPIERQDNPFARFGHHDDSAGPSVGLGLAFVEMAVNANDGLISVDTATGEGTKFTIQLPVAPEI</sequence>
<dbReference type="InterPro" id="IPR050351">
    <property type="entry name" value="BphY/WalK/GraS-like"/>
</dbReference>
<reference evidence="9 10" key="1">
    <citation type="submission" date="2020-04" db="EMBL/GenBank/DDBJ databases">
        <authorList>
            <person name="Liu A."/>
        </authorList>
    </citation>
    <scope>NUCLEOTIDE SEQUENCE [LARGE SCALE GENOMIC DNA]</scope>
    <source>
        <strain evidence="9 10">RZ02</strain>
    </source>
</reference>
<dbReference type="Gene3D" id="3.30.450.20">
    <property type="entry name" value="PAS domain"/>
    <property type="match status" value="1"/>
</dbReference>
<keyword evidence="6" id="KW-0812">Transmembrane</keyword>